<dbReference type="Proteomes" id="UP000034883">
    <property type="component" value="Chromosome"/>
</dbReference>
<keyword evidence="10" id="KW-1185">Reference proteome</keyword>
<dbReference type="SUPFAM" id="SSF47384">
    <property type="entry name" value="Homodimeric domain of signal transducing histidine kinase"/>
    <property type="match status" value="1"/>
</dbReference>
<dbReference type="PRINTS" id="PR00344">
    <property type="entry name" value="BCTRLSENSOR"/>
</dbReference>
<proteinExistence type="predicted"/>
<organism evidence="9 10">
    <name type="scientific">Sandaracinus amylolyticus</name>
    <dbReference type="NCBI Taxonomy" id="927083"/>
    <lineage>
        <taxon>Bacteria</taxon>
        <taxon>Pseudomonadati</taxon>
        <taxon>Myxococcota</taxon>
        <taxon>Polyangia</taxon>
        <taxon>Polyangiales</taxon>
        <taxon>Sandaracinaceae</taxon>
        <taxon>Sandaracinus</taxon>
    </lineage>
</organism>
<evidence type="ECO:0000256" key="3">
    <source>
        <dbReference type="ARBA" id="ARBA00022553"/>
    </source>
</evidence>
<accession>A0A0F6YHG0</accession>
<dbReference type="Gene3D" id="3.40.50.2300">
    <property type="match status" value="2"/>
</dbReference>
<reference evidence="9 10" key="1">
    <citation type="submission" date="2015-03" db="EMBL/GenBank/DDBJ databases">
        <title>Genome assembly of Sandaracinus amylolyticus DSM 53668.</title>
        <authorList>
            <person name="Sharma G."/>
            <person name="Subramanian S."/>
        </authorList>
    </citation>
    <scope>NUCLEOTIDE SEQUENCE [LARGE SCALE GENOMIC DNA]</scope>
    <source>
        <strain evidence="9 10">DSM 53668</strain>
    </source>
</reference>
<comment type="catalytic activity">
    <reaction evidence="1">
        <text>ATP + protein L-histidine = ADP + protein N-phospho-L-histidine.</text>
        <dbReference type="EC" id="2.7.13.3"/>
    </reaction>
</comment>
<dbReference type="InterPro" id="IPR004358">
    <property type="entry name" value="Sig_transdc_His_kin-like_C"/>
</dbReference>
<evidence type="ECO:0000256" key="5">
    <source>
        <dbReference type="ARBA" id="ARBA00022777"/>
    </source>
</evidence>
<sequence length="692" mass="75890">MAITGSRTHGAPPHVSSSLVSRLIERHSRELALACDASSAITWRDERAVRVLGVRAGQRLTELACPGAEEKLGIFCDRAKREPLEGWELCMLAGDRPVTLVCASVPEPDGSGFAIFASVLPEEIVAVSASTSDALREVDSLNRELARQGRELLRVNHELSESNRGIVQLHDELAQRAEEAATSAEVKSRLVANVSHEFRTPIHSILGLSQLLLDETDGPLTEEQRTQVRFVRSAAEELALLVNDMLDLARLESGIASVRASKFSIGELFETLRGMLRPLLPADSRVQLSIDAPAEDVVLETDRGKIAQVLRNLVTNGIKYTEQGEVRVDVTASATDVRIAVVDTGMGISPNDLPRVFEEFYRAPAAAHLRGTGLGLPLSRKLAELLGGAIEVESELGKGSSFTLVLPRVHPEVRTVEEIRARGSVRDPSRQAVLVVEDDRKTIFVYERYLSLAGYQVIPARSIADARALLNEVNPAAIVLDIMLEGETSWEFLSEVKSSPATRDIPVLVVTVMNREQKARALGADEFWLKPLDQDRLLRRLQQIPRRSSPTKVLVIDDDPRARYLVRRLLDGTAFGLIEAETGHEGVRLAHDQQPQVIILDFLLEETPTTASGRMTAFDVIDALKSDPRTRPIPVIILSSHALGDAERQRLAQTTESILSKENLSRELAMQRIRDALHKAGIHPVSSPGNGG</sequence>
<dbReference type="SMART" id="SM00448">
    <property type="entry name" value="REC"/>
    <property type="match status" value="2"/>
</dbReference>
<dbReference type="GO" id="GO:0000155">
    <property type="term" value="F:phosphorelay sensor kinase activity"/>
    <property type="evidence" value="ECO:0007669"/>
    <property type="project" value="InterPro"/>
</dbReference>
<feature type="modified residue" description="4-aspartylphosphate" evidence="6">
    <location>
        <position position="601"/>
    </location>
</feature>
<dbReference type="PANTHER" id="PTHR43547:SF2">
    <property type="entry name" value="HYBRID SIGNAL TRANSDUCTION HISTIDINE KINASE C"/>
    <property type="match status" value="1"/>
</dbReference>
<evidence type="ECO:0000256" key="2">
    <source>
        <dbReference type="ARBA" id="ARBA00012438"/>
    </source>
</evidence>
<feature type="domain" description="Response regulatory" evidence="8">
    <location>
        <begin position="552"/>
        <end position="681"/>
    </location>
</feature>
<dbReference type="InterPro" id="IPR036097">
    <property type="entry name" value="HisK_dim/P_sf"/>
</dbReference>
<dbReference type="Gene3D" id="1.10.287.130">
    <property type="match status" value="1"/>
</dbReference>
<dbReference type="SUPFAM" id="SSF55874">
    <property type="entry name" value="ATPase domain of HSP90 chaperone/DNA topoisomerase II/histidine kinase"/>
    <property type="match status" value="1"/>
</dbReference>
<evidence type="ECO:0000256" key="1">
    <source>
        <dbReference type="ARBA" id="ARBA00000085"/>
    </source>
</evidence>
<dbReference type="InterPro" id="IPR036890">
    <property type="entry name" value="HATPase_C_sf"/>
</dbReference>
<dbReference type="EC" id="2.7.13.3" evidence="2"/>
<feature type="domain" description="Histidine kinase" evidence="7">
    <location>
        <begin position="193"/>
        <end position="410"/>
    </location>
</feature>
<dbReference type="SMART" id="SM00387">
    <property type="entry name" value="HATPase_c"/>
    <property type="match status" value="1"/>
</dbReference>
<evidence type="ECO:0000313" key="10">
    <source>
        <dbReference type="Proteomes" id="UP000034883"/>
    </source>
</evidence>
<dbReference type="Pfam" id="PF00072">
    <property type="entry name" value="Response_reg"/>
    <property type="match status" value="2"/>
</dbReference>
<dbReference type="STRING" id="927083.DB32_002240"/>
<dbReference type="KEGG" id="samy:DB32_002240"/>
<dbReference type="InterPro" id="IPR003661">
    <property type="entry name" value="HisK_dim/P_dom"/>
</dbReference>
<dbReference type="InterPro" id="IPR001789">
    <property type="entry name" value="Sig_transdc_resp-reg_receiver"/>
</dbReference>
<dbReference type="FunFam" id="3.30.565.10:FF:000006">
    <property type="entry name" value="Sensor histidine kinase WalK"/>
    <property type="match status" value="1"/>
</dbReference>
<dbReference type="InterPro" id="IPR011006">
    <property type="entry name" value="CheY-like_superfamily"/>
</dbReference>
<keyword evidence="4" id="KW-0808">Transferase</keyword>
<dbReference type="EMBL" id="CP011125">
    <property type="protein sequence ID" value="AKF05091.1"/>
    <property type="molecule type" value="Genomic_DNA"/>
</dbReference>
<dbReference type="SUPFAM" id="SSF52172">
    <property type="entry name" value="CheY-like"/>
    <property type="match status" value="2"/>
</dbReference>
<protein>
    <recommendedName>
        <fullName evidence="2">histidine kinase</fullName>
        <ecNumber evidence="2">2.7.13.3</ecNumber>
    </recommendedName>
</protein>
<evidence type="ECO:0000259" key="8">
    <source>
        <dbReference type="PROSITE" id="PS50110"/>
    </source>
</evidence>
<dbReference type="Pfam" id="PF02518">
    <property type="entry name" value="HATPase_c"/>
    <property type="match status" value="1"/>
</dbReference>
<dbReference type="AlphaFoldDB" id="A0A0F6YHG0"/>
<dbReference type="Pfam" id="PF00512">
    <property type="entry name" value="HisKA"/>
    <property type="match status" value="1"/>
</dbReference>
<feature type="domain" description="Response regulatory" evidence="8">
    <location>
        <begin position="432"/>
        <end position="545"/>
    </location>
</feature>
<dbReference type="Gene3D" id="3.30.565.10">
    <property type="entry name" value="Histidine kinase-like ATPase, C-terminal domain"/>
    <property type="match status" value="1"/>
</dbReference>
<dbReference type="InterPro" id="IPR003594">
    <property type="entry name" value="HATPase_dom"/>
</dbReference>
<evidence type="ECO:0000256" key="4">
    <source>
        <dbReference type="ARBA" id="ARBA00022679"/>
    </source>
</evidence>
<dbReference type="PROSITE" id="PS50110">
    <property type="entry name" value="RESPONSE_REGULATORY"/>
    <property type="match status" value="2"/>
</dbReference>
<keyword evidence="3 6" id="KW-0597">Phosphoprotein</keyword>
<feature type="modified residue" description="4-aspartylphosphate" evidence="6">
    <location>
        <position position="481"/>
    </location>
</feature>
<evidence type="ECO:0000259" key="7">
    <source>
        <dbReference type="PROSITE" id="PS50109"/>
    </source>
</evidence>
<dbReference type="PANTHER" id="PTHR43547">
    <property type="entry name" value="TWO-COMPONENT HISTIDINE KINASE"/>
    <property type="match status" value="1"/>
</dbReference>
<evidence type="ECO:0000256" key="6">
    <source>
        <dbReference type="PROSITE-ProRule" id="PRU00169"/>
    </source>
</evidence>
<dbReference type="PROSITE" id="PS50109">
    <property type="entry name" value="HIS_KIN"/>
    <property type="match status" value="1"/>
</dbReference>
<evidence type="ECO:0000313" key="9">
    <source>
        <dbReference type="EMBL" id="AKF05091.1"/>
    </source>
</evidence>
<dbReference type="SMART" id="SM00388">
    <property type="entry name" value="HisKA"/>
    <property type="match status" value="1"/>
</dbReference>
<keyword evidence="5" id="KW-0418">Kinase</keyword>
<dbReference type="CDD" id="cd00082">
    <property type="entry name" value="HisKA"/>
    <property type="match status" value="1"/>
</dbReference>
<name>A0A0F6YHG0_9BACT</name>
<dbReference type="InterPro" id="IPR005467">
    <property type="entry name" value="His_kinase_dom"/>
</dbReference>
<gene>
    <name evidence="9" type="ORF">DB32_002240</name>
</gene>